<sequence length="62" mass="6604">MCRGLLERYGRLPVVFAGGVMSNSILREYFSKQYGAMFAEPQFSSDNAGGIGVLTAIKAGLG</sequence>
<reference evidence="1" key="1">
    <citation type="submission" date="2012-11" db="EMBL/GenBank/DDBJ databases">
        <title>Dependencies among metagenomic species, viruses, plasmids and units of genetic variation.</title>
        <authorList>
            <person name="Nielsen H.B."/>
            <person name="Almeida M."/>
            <person name="Juncker A.S."/>
            <person name="Rasmussen S."/>
            <person name="Li J."/>
            <person name="Sunagawa S."/>
            <person name="Plichta D."/>
            <person name="Gautier L."/>
            <person name="Le Chatelier E."/>
            <person name="Peletier E."/>
            <person name="Bonde I."/>
            <person name="Nielsen T."/>
            <person name="Manichanh C."/>
            <person name="Arumugam M."/>
            <person name="Batto J."/>
            <person name="Santos M.B.Q.D."/>
            <person name="Blom N."/>
            <person name="Borruel N."/>
            <person name="Burgdorf K.S."/>
            <person name="Boumezbeur F."/>
            <person name="Casellas F."/>
            <person name="Dore J."/>
            <person name="Guarner F."/>
            <person name="Hansen T."/>
            <person name="Hildebrand F."/>
            <person name="Kaas R.S."/>
            <person name="Kennedy S."/>
            <person name="Kristiansen K."/>
            <person name="Kultima J.R."/>
            <person name="Leonard P."/>
            <person name="Levenez F."/>
            <person name="Lund O."/>
            <person name="Moumen B."/>
            <person name="Le Paslier D."/>
            <person name="Pons N."/>
            <person name="Pedersen O."/>
            <person name="Prifti E."/>
            <person name="Qin J."/>
            <person name="Raes J."/>
            <person name="Tap J."/>
            <person name="Tims S."/>
            <person name="Ussery D.W."/>
            <person name="Yamada T."/>
            <person name="MetaHit consortium"/>
            <person name="Renault P."/>
            <person name="Sicheritz-Ponten T."/>
            <person name="Bork P."/>
            <person name="Wang J."/>
            <person name="Brunak S."/>
            <person name="Ehrlich S.D."/>
        </authorList>
    </citation>
    <scope>NUCLEOTIDE SEQUENCE [LARGE SCALE GENOMIC DNA]</scope>
</reference>
<name>R6MV26_9FIRM</name>
<dbReference type="Proteomes" id="UP000018168">
    <property type="component" value="Unassembled WGS sequence"/>
</dbReference>
<dbReference type="EMBL" id="CBEP010000010">
    <property type="protein sequence ID" value="CDC03608.1"/>
    <property type="molecule type" value="Genomic_DNA"/>
</dbReference>
<dbReference type="GO" id="GO:0006508">
    <property type="term" value="P:proteolysis"/>
    <property type="evidence" value="ECO:0007669"/>
    <property type="project" value="UniProtKB-KW"/>
</dbReference>
<accession>R6MV26</accession>
<dbReference type="GO" id="GO:0008233">
    <property type="term" value="F:peptidase activity"/>
    <property type="evidence" value="ECO:0007669"/>
    <property type="project" value="UniProtKB-KW"/>
</dbReference>
<keyword evidence="1" id="KW-0378">Hydrolase</keyword>
<evidence type="ECO:0000313" key="2">
    <source>
        <dbReference type="Proteomes" id="UP000018168"/>
    </source>
</evidence>
<comment type="caution">
    <text evidence="1">The sequence shown here is derived from an EMBL/GenBank/DDBJ whole genome shotgun (WGS) entry which is preliminary data.</text>
</comment>
<keyword evidence="1" id="KW-0645">Protease</keyword>
<proteinExistence type="predicted"/>
<dbReference type="Gene3D" id="3.30.420.40">
    <property type="match status" value="2"/>
</dbReference>
<gene>
    <name evidence="1" type="ORF">BN578_01610</name>
</gene>
<evidence type="ECO:0000313" key="1">
    <source>
        <dbReference type="EMBL" id="CDC03608.1"/>
    </source>
</evidence>
<dbReference type="AlphaFoldDB" id="R6MV26"/>
<protein>
    <submittedName>
        <fullName evidence="1">Metallohydrolase glycoprotease/Kae1 family</fullName>
    </submittedName>
</protein>
<organism evidence="1 2">
    <name type="scientific">[Clostridium] leptum CAG:27</name>
    <dbReference type="NCBI Taxonomy" id="1263068"/>
    <lineage>
        <taxon>Bacteria</taxon>
        <taxon>Bacillati</taxon>
        <taxon>Bacillota</taxon>
        <taxon>Clostridia</taxon>
        <taxon>Eubacteriales</taxon>
        <taxon>Oscillospiraceae</taxon>
        <taxon>Oscillospiraceae incertae sedis</taxon>
    </lineage>
</organism>